<dbReference type="AlphaFoldDB" id="A0A5J5IFI0"/>
<feature type="transmembrane region" description="Helical" evidence="2">
    <location>
        <begin position="56"/>
        <end position="73"/>
    </location>
</feature>
<feature type="compositionally biased region" description="Polar residues" evidence="1">
    <location>
        <begin position="25"/>
        <end position="37"/>
    </location>
</feature>
<dbReference type="Proteomes" id="UP000326903">
    <property type="component" value="Unassembled WGS sequence"/>
</dbReference>
<evidence type="ECO:0000313" key="3">
    <source>
        <dbReference type="EMBL" id="KAA9037745.1"/>
    </source>
</evidence>
<keyword evidence="2" id="KW-1133">Transmembrane helix</keyword>
<keyword evidence="4" id="KW-1185">Reference proteome</keyword>
<sequence length="288" mass="33080">MNGERNLGNAPKNNDNAEDVNENASQDQTIEQSQSENMEVHHHPDLHHKPKKWKEYFLEFIMIFLAVTLGFFAENLREHFVNKDKEYQYMASFYKDFSADESHLPGLINNIETEQIQPANSLPSLLSQADTIKPASIIYIFMRRLFRQQGIKSFITGRTIDQITNAGEIRLISNIQIADSIENYYKQVEYDDYLQQTLLGYKNKFQDDIPLILRAGDYNKVKDAETNIIEQNANLRLGSVDPIAINRILISASEIKALSQLIESRILQLEQKAANIKKLIVGNYGIDK</sequence>
<evidence type="ECO:0000256" key="2">
    <source>
        <dbReference type="SAM" id="Phobius"/>
    </source>
</evidence>
<dbReference type="RefSeq" id="WP_150415979.1">
    <property type="nucleotide sequence ID" value="NZ_VYQF01000005.1"/>
</dbReference>
<protein>
    <submittedName>
        <fullName evidence="3">Uncharacterized protein</fullName>
    </submittedName>
</protein>
<accession>A0A5J5IFI0</accession>
<evidence type="ECO:0000256" key="1">
    <source>
        <dbReference type="SAM" id="MobiDB-lite"/>
    </source>
</evidence>
<evidence type="ECO:0000313" key="4">
    <source>
        <dbReference type="Proteomes" id="UP000326903"/>
    </source>
</evidence>
<feature type="region of interest" description="Disordered" evidence="1">
    <location>
        <begin position="1"/>
        <end position="46"/>
    </location>
</feature>
<reference evidence="3 4" key="1">
    <citation type="submission" date="2019-09" db="EMBL/GenBank/DDBJ databases">
        <title>Draft genome sequence of Ginsengibacter sp. BR5-29.</title>
        <authorList>
            <person name="Im W.-T."/>
        </authorList>
    </citation>
    <scope>NUCLEOTIDE SEQUENCE [LARGE SCALE GENOMIC DNA]</scope>
    <source>
        <strain evidence="3 4">BR5-29</strain>
    </source>
</reference>
<name>A0A5J5IFI0_9BACT</name>
<keyword evidence="2" id="KW-0812">Transmembrane</keyword>
<proteinExistence type="predicted"/>
<gene>
    <name evidence="3" type="ORF">FW778_16775</name>
</gene>
<keyword evidence="2" id="KW-0472">Membrane</keyword>
<comment type="caution">
    <text evidence="3">The sequence shown here is derived from an EMBL/GenBank/DDBJ whole genome shotgun (WGS) entry which is preliminary data.</text>
</comment>
<organism evidence="3 4">
    <name type="scientific">Ginsengibacter hankyongi</name>
    <dbReference type="NCBI Taxonomy" id="2607284"/>
    <lineage>
        <taxon>Bacteria</taxon>
        <taxon>Pseudomonadati</taxon>
        <taxon>Bacteroidota</taxon>
        <taxon>Chitinophagia</taxon>
        <taxon>Chitinophagales</taxon>
        <taxon>Chitinophagaceae</taxon>
        <taxon>Ginsengibacter</taxon>
    </lineage>
</organism>
<dbReference type="EMBL" id="VYQF01000005">
    <property type="protein sequence ID" value="KAA9037745.1"/>
    <property type="molecule type" value="Genomic_DNA"/>
</dbReference>